<proteinExistence type="predicted"/>
<gene>
    <name evidence="5" type="ordered locus">Cpin_6093</name>
</gene>
<keyword evidence="1" id="KW-0805">Transcription regulation</keyword>
<dbReference type="PANTHER" id="PTHR43280">
    <property type="entry name" value="ARAC-FAMILY TRANSCRIPTIONAL REGULATOR"/>
    <property type="match status" value="1"/>
</dbReference>
<dbReference type="PROSITE" id="PS01124">
    <property type="entry name" value="HTH_ARAC_FAMILY_2"/>
    <property type="match status" value="1"/>
</dbReference>
<dbReference type="AlphaFoldDB" id="A0A979GT29"/>
<dbReference type="OrthoDB" id="2585681at2"/>
<reference evidence="5 6" key="2">
    <citation type="journal article" date="2010" name="Stand. Genomic Sci.">
        <title>Complete genome sequence of Chitinophaga pinensis type strain (UQM 2034).</title>
        <authorList>
            <person name="Glavina Del Rio T."/>
            <person name="Abt B."/>
            <person name="Spring S."/>
            <person name="Lapidus A."/>
            <person name="Nolan M."/>
            <person name="Tice H."/>
            <person name="Copeland A."/>
            <person name="Cheng J.F."/>
            <person name="Chen F."/>
            <person name="Bruce D."/>
            <person name="Goodwin L."/>
            <person name="Pitluck S."/>
            <person name="Ivanova N."/>
            <person name="Mavromatis K."/>
            <person name="Mikhailova N."/>
            <person name="Pati A."/>
            <person name="Chen A."/>
            <person name="Palaniappan K."/>
            <person name="Land M."/>
            <person name="Hauser L."/>
            <person name="Chang Y.J."/>
            <person name="Jeffries C.D."/>
            <person name="Chain P."/>
            <person name="Saunders E."/>
            <person name="Detter J.C."/>
            <person name="Brettin T."/>
            <person name="Rohde M."/>
            <person name="Goker M."/>
            <person name="Bristow J."/>
            <person name="Eisen J.A."/>
            <person name="Markowitz V."/>
            <person name="Hugenholtz P."/>
            <person name="Kyrpides N.C."/>
            <person name="Klenk H.P."/>
            <person name="Lucas S."/>
        </authorList>
    </citation>
    <scope>NUCLEOTIDE SEQUENCE [LARGE SCALE GENOMIC DNA]</scope>
    <source>
        <strain evidence="6">ATCC 43595 / DSM 2588 / LMG 13176 / NBRC 15968 / NCIMB 11800 / UQM 2034</strain>
    </source>
</reference>
<dbReference type="Pfam" id="PF12833">
    <property type="entry name" value="HTH_18"/>
    <property type="match status" value="1"/>
</dbReference>
<dbReference type="InterPro" id="IPR018060">
    <property type="entry name" value="HTH_AraC"/>
</dbReference>
<name>A0A979GT29_CHIPD</name>
<dbReference type="SUPFAM" id="SSF46689">
    <property type="entry name" value="Homeodomain-like"/>
    <property type="match status" value="1"/>
</dbReference>
<dbReference type="KEGG" id="cpi:Cpin_6093"/>
<dbReference type="Proteomes" id="UP000002215">
    <property type="component" value="Chromosome"/>
</dbReference>
<dbReference type="SUPFAM" id="SSF51215">
    <property type="entry name" value="Regulatory protein AraC"/>
    <property type="match status" value="1"/>
</dbReference>
<keyword evidence="3" id="KW-0804">Transcription</keyword>
<evidence type="ECO:0000256" key="2">
    <source>
        <dbReference type="ARBA" id="ARBA00023125"/>
    </source>
</evidence>
<dbReference type="GO" id="GO:0043565">
    <property type="term" value="F:sequence-specific DNA binding"/>
    <property type="evidence" value="ECO:0007669"/>
    <property type="project" value="InterPro"/>
</dbReference>
<dbReference type="SMART" id="SM00342">
    <property type="entry name" value="HTH_ARAC"/>
    <property type="match status" value="1"/>
</dbReference>
<evidence type="ECO:0000256" key="1">
    <source>
        <dbReference type="ARBA" id="ARBA00023015"/>
    </source>
</evidence>
<dbReference type="InterPro" id="IPR009057">
    <property type="entry name" value="Homeodomain-like_sf"/>
</dbReference>
<evidence type="ECO:0000259" key="4">
    <source>
        <dbReference type="PROSITE" id="PS01124"/>
    </source>
</evidence>
<keyword evidence="2" id="KW-0238">DNA-binding</keyword>
<organism evidence="5 6">
    <name type="scientific">Chitinophaga pinensis (strain ATCC 43595 / DSM 2588 / LMG 13176 / NBRC 15968 / NCIMB 11800 / UQM 2034)</name>
    <dbReference type="NCBI Taxonomy" id="485918"/>
    <lineage>
        <taxon>Bacteria</taxon>
        <taxon>Pseudomonadati</taxon>
        <taxon>Bacteroidota</taxon>
        <taxon>Chitinophagia</taxon>
        <taxon>Chitinophagales</taxon>
        <taxon>Chitinophagaceae</taxon>
        <taxon>Chitinophaga</taxon>
    </lineage>
</organism>
<feature type="domain" description="HTH araC/xylS-type" evidence="4">
    <location>
        <begin position="187"/>
        <end position="285"/>
    </location>
</feature>
<accession>A0A979GT29</accession>
<evidence type="ECO:0000256" key="3">
    <source>
        <dbReference type="ARBA" id="ARBA00023163"/>
    </source>
</evidence>
<dbReference type="GO" id="GO:0003700">
    <property type="term" value="F:DNA-binding transcription factor activity"/>
    <property type="evidence" value="ECO:0007669"/>
    <property type="project" value="InterPro"/>
</dbReference>
<evidence type="ECO:0000313" key="6">
    <source>
        <dbReference type="Proteomes" id="UP000002215"/>
    </source>
</evidence>
<sequence length="295" mass="34684">MKRETISVCPLSVFNSHISDFWIGSLSAVSENYPFIEYPHRPSYYMLIYIWKAAGELIIDNERVLLDGPKVVCVRPNAVFSMRMISQASGYVVCFNDSFFSLRYNNNVLYRFQFLVQRAVAVFRVSTEKAGAWNYFLNQVIEEFTAEMESSEDLLRSFLNILLHQLDRSFYRLSGKEEKSIKHAKMIRFEQLVEQYFSVHRNPSFYSEQLHITTNYLNKLCHEYCHTTSGNLIRARTIKEAQRLLHHTQLSVAEIAYEIGFESASYFNTFYKKETGVTPENFRKIKLKLSKHEKY</sequence>
<dbReference type="InterPro" id="IPR020449">
    <property type="entry name" value="Tscrpt_reg_AraC-type_HTH"/>
</dbReference>
<evidence type="ECO:0000313" key="5">
    <source>
        <dbReference type="EMBL" id="ACU63502.1"/>
    </source>
</evidence>
<dbReference type="PANTHER" id="PTHR43280:SF32">
    <property type="entry name" value="TRANSCRIPTIONAL REGULATORY PROTEIN"/>
    <property type="match status" value="1"/>
</dbReference>
<reference evidence="6" key="1">
    <citation type="submission" date="2009-08" db="EMBL/GenBank/DDBJ databases">
        <title>The complete genome of Chitinophaga pinensis DSM 2588.</title>
        <authorList>
            <consortium name="US DOE Joint Genome Institute (JGI-PGF)"/>
            <person name="Lucas S."/>
            <person name="Copeland A."/>
            <person name="Lapidus A."/>
            <person name="Glavina del Rio T."/>
            <person name="Dalin E."/>
            <person name="Tice H."/>
            <person name="Bruce D."/>
            <person name="Goodwin L."/>
            <person name="Pitluck S."/>
            <person name="Kyrpides N."/>
            <person name="Mavromatis K."/>
            <person name="Ivanova N."/>
            <person name="Mikhailova N."/>
            <person name="Sims D."/>
            <person name="Meinche L."/>
            <person name="Brettin T."/>
            <person name="Detter J.C."/>
            <person name="Han C."/>
            <person name="Larimer F."/>
            <person name="Land M."/>
            <person name="Hauser L."/>
            <person name="Markowitz V."/>
            <person name="Cheng J.-F."/>
            <person name="Hugenholtz P."/>
            <person name="Woyke T."/>
            <person name="Wu D."/>
            <person name="Spring S."/>
            <person name="Klenk H.-P."/>
            <person name="Eisen J.A."/>
        </authorList>
    </citation>
    <scope>NUCLEOTIDE SEQUENCE [LARGE SCALE GENOMIC DNA]</scope>
    <source>
        <strain evidence="6">ATCC 43595 / DSM 2588 / LMG 13176 / NBRC 15968 / NCIMB 11800 / UQM 2034</strain>
    </source>
</reference>
<protein>
    <submittedName>
        <fullName evidence="5">Transcriptional regulator, AraC family</fullName>
    </submittedName>
</protein>
<dbReference type="PRINTS" id="PR00032">
    <property type="entry name" value="HTHARAC"/>
</dbReference>
<dbReference type="InterPro" id="IPR037923">
    <property type="entry name" value="HTH-like"/>
</dbReference>
<dbReference type="EMBL" id="CP001699">
    <property type="protein sequence ID" value="ACU63502.1"/>
    <property type="molecule type" value="Genomic_DNA"/>
</dbReference>
<dbReference type="Gene3D" id="1.10.10.60">
    <property type="entry name" value="Homeodomain-like"/>
    <property type="match status" value="1"/>
</dbReference>